<evidence type="ECO:0000256" key="3">
    <source>
        <dbReference type="ARBA" id="ARBA00022516"/>
    </source>
</evidence>
<evidence type="ECO:0000256" key="2">
    <source>
        <dbReference type="ARBA" id="ARBA00005983"/>
    </source>
</evidence>
<keyword evidence="4" id="KW-0808">Transferase</keyword>
<comment type="similarity">
    <text evidence="2">Belongs to the diacylglycerol/lipid kinase family.</text>
</comment>
<keyword evidence="12" id="KW-1208">Phospholipid metabolism</keyword>
<dbReference type="Pfam" id="PF00781">
    <property type="entry name" value="DAGK_cat"/>
    <property type="match status" value="1"/>
</dbReference>
<evidence type="ECO:0000256" key="4">
    <source>
        <dbReference type="ARBA" id="ARBA00022679"/>
    </source>
</evidence>
<dbReference type="Pfam" id="PF19279">
    <property type="entry name" value="YegS_C"/>
    <property type="match status" value="1"/>
</dbReference>
<dbReference type="OrthoDB" id="142078at2"/>
<accession>A0A401ZF94</accession>
<dbReference type="Gene3D" id="2.60.200.40">
    <property type="match status" value="1"/>
</dbReference>
<evidence type="ECO:0000256" key="9">
    <source>
        <dbReference type="ARBA" id="ARBA00022842"/>
    </source>
</evidence>
<dbReference type="PROSITE" id="PS50146">
    <property type="entry name" value="DAGK"/>
    <property type="match status" value="1"/>
</dbReference>
<organism evidence="15 16">
    <name type="scientific">Dictyobacter aurantiacus</name>
    <dbReference type="NCBI Taxonomy" id="1936993"/>
    <lineage>
        <taxon>Bacteria</taxon>
        <taxon>Bacillati</taxon>
        <taxon>Chloroflexota</taxon>
        <taxon>Ktedonobacteria</taxon>
        <taxon>Ktedonobacterales</taxon>
        <taxon>Dictyobacteraceae</taxon>
        <taxon>Dictyobacter</taxon>
    </lineage>
</organism>
<dbReference type="InterPro" id="IPR017438">
    <property type="entry name" value="ATP-NAD_kinase_N"/>
</dbReference>
<dbReference type="InterPro" id="IPR001206">
    <property type="entry name" value="Diacylglycerol_kinase_cat_dom"/>
</dbReference>
<dbReference type="InterPro" id="IPR005218">
    <property type="entry name" value="Diacylglycerol/lipid_kinase"/>
</dbReference>
<keyword evidence="16" id="KW-1185">Reference proteome</keyword>
<dbReference type="SUPFAM" id="SSF111331">
    <property type="entry name" value="NAD kinase/diacylglycerol kinase-like"/>
    <property type="match status" value="1"/>
</dbReference>
<keyword evidence="10" id="KW-0443">Lipid metabolism</keyword>
<evidence type="ECO:0000256" key="6">
    <source>
        <dbReference type="ARBA" id="ARBA00022741"/>
    </source>
</evidence>
<dbReference type="InterPro" id="IPR016064">
    <property type="entry name" value="NAD/diacylglycerol_kinase_sf"/>
</dbReference>
<keyword evidence="7 15" id="KW-0418">Kinase</keyword>
<sequence length="336" mass="36771">MRTVLILNPTSGESALATNHNTLDDSKELILASLRPYNIEPTIIYTTVEDPGTGLARKAAEEGADIVIAGGGDGTLHAVANGLINTNSALGILPMGTMNNIARSLDIPEDIEKACEIIAQGTTSRIDVGKINDHIFLEVAGIGLEAALFPAAEEFKSKGFSSTLHGVIDGLRTLFTFAPTRFTVTFDNKKRHRMNAIQISVCNSPYYGARLQFAPNALMDDGLLDVLIYRRFSKIDYIRHAISISQGRRALAQKISRRKAKTIYIQSEHPVKIHADGEQKGTTPALIEIQTGVLQVRVAKKVAAGPNMTKSERKKRRIYQRATERDQSEEKGSVYV</sequence>
<dbReference type="GO" id="GO:0005886">
    <property type="term" value="C:plasma membrane"/>
    <property type="evidence" value="ECO:0007669"/>
    <property type="project" value="TreeGrafter"/>
</dbReference>
<keyword evidence="11" id="KW-0594">Phospholipid biosynthesis</keyword>
<proteinExistence type="inferred from homology"/>
<feature type="domain" description="DAGKc" evidence="14">
    <location>
        <begin position="1"/>
        <end position="134"/>
    </location>
</feature>
<evidence type="ECO:0000256" key="10">
    <source>
        <dbReference type="ARBA" id="ARBA00023098"/>
    </source>
</evidence>
<evidence type="ECO:0000256" key="12">
    <source>
        <dbReference type="ARBA" id="ARBA00023264"/>
    </source>
</evidence>
<comment type="caution">
    <text evidence="15">The sequence shown here is derived from an EMBL/GenBank/DDBJ whole genome shotgun (WGS) entry which is preliminary data.</text>
</comment>
<gene>
    <name evidence="15" type="ORF">KDAU_28830</name>
</gene>
<dbReference type="GO" id="GO:0008654">
    <property type="term" value="P:phospholipid biosynthetic process"/>
    <property type="evidence" value="ECO:0007669"/>
    <property type="project" value="UniProtKB-KW"/>
</dbReference>
<evidence type="ECO:0000313" key="15">
    <source>
        <dbReference type="EMBL" id="GCE05554.1"/>
    </source>
</evidence>
<evidence type="ECO:0000313" key="16">
    <source>
        <dbReference type="Proteomes" id="UP000287224"/>
    </source>
</evidence>
<evidence type="ECO:0000256" key="13">
    <source>
        <dbReference type="SAM" id="MobiDB-lite"/>
    </source>
</evidence>
<evidence type="ECO:0000256" key="7">
    <source>
        <dbReference type="ARBA" id="ARBA00022777"/>
    </source>
</evidence>
<evidence type="ECO:0000256" key="1">
    <source>
        <dbReference type="ARBA" id="ARBA00001946"/>
    </source>
</evidence>
<dbReference type="NCBIfam" id="TIGR00147">
    <property type="entry name" value="YegS/Rv2252/BmrU family lipid kinase"/>
    <property type="match status" value="1"/>
</dbReference>
<evidence type="ECO:0000256" key="5">
    <source>
        <dbReference type="ARBA" id="ARBA00022723"/>
    </source>
</evidence>
<dbReference type="GO" id="GO:0046872">
    <property type="term" value="F:metal ion binding"/>
    <property type="evidence" value="ECO:0007669"/>
    <property type="project" value="UniProtKB-KW"/>
</dbReference>
<keyword evidence="5" id="KW-0479">Metal-binding</keyword>
<dbReference type="SMART" id="SM00046">
    <property type="entry name" value="DAGKc"/>
    <property type="match status" value="1"/>
</dbReference>
<dbReference type="EMBL" id="BIFQ01000001">
    <property type="protein sequence ID" value="GCE05554.1"/>
    <property type="molecule type" value="Genomic_DNA"/>
</dbReference>
<evidence type="ECO:0000256" key="8">
    <source>
        <dbReference type="ARBA" id="ARBA00022840"/>
    </source>
</evidence>
<comment type="cofactor">
    <cofactor evidence="1">
        <name>Mg(2+)</name>
        <dbReference type="ChEBI" id="CHEBI:18420"/>
    </cofactor>
</comment>
<dbReference type="GO" id="GO:0016301">
    <property type="term" value="F:kinase activity"/>
    <property type="evidence" value="ECO:0007669"/>
    <property type="project" value="UniProtKB-KW"/>
</dbReference>
<feature type="region of interest" description="Disordered" evidence="13">
    <location>
        <begin position="305"/>
        <end position="336"/>
    </location>
</feature>
<dbReference type="Gene3D" id="3.40.50.10330">
    <property type="entry name" value="Probable inorganic polyphosphate/atp-NAD kinase, domain 1"/>
    <property type="match status" value="1"/>
</dbReference>
<keyword evidence="6" id="KW-0547">Nucleotide-binding</keyword>
<keyword evidence="8" id="KW-0067">ATP-binding</keyword>
<protein>
    <submittedName>
        <fullName evidence="15">Diacylglycerol kinase</fullName>
    </submittedName>
</protein>
<dbReference type="RefSeq" id="WP_126596590.1">
    <property type="nucleotide sequence ID" value="NZ_BIFQ01000001.1"/>
</dbReference>
<dbReference type="Proteomes" id="UP000287224">
    <property type="component" value="Unassembled WGS sequence"/>
</dbReference>
<keyword evidence="3" id="KW-0444">Lipid biosynthesis</keyword>
<name>A0A401ZF94_9CHLR</name>
<keyword evidence="9" id="KW-0460">Magnesium</keyword>
<dbReference type="PANTHER" id="PTHR12358:SF106">
    <property type="entry name" value="LIPID KINASE YEGS"/>
    <property type="match status" value="1"/>
</dbReference>
<dbReference type="PANTHER" id="PTHR12358">
    <property type="entry name" value="SPHINGOSINE KINASE"/>
    <property type="match status" value="1"/>
</dbReference>
<dbReference type="InterPro" id="IPR045540">
    <property type="entry name" value="YegS/DAGK_C"/>
</dbReference>
<evidence type="ECO:0000259" key="14">
    <source>
        <dbReference type="PROSITE" id="PS50146"/>
    </source>
</evidence>
<dbReference type="AlphaFoldDB" id="A0A401ZF94"/>
<dbReference type="GO" id="GO:0005524">
    <property type="term" value="F:ATP binding"/>
    <property type="evidence" value="ECO:0007669"/>
    <property type="project" value="UniProtKB-KW"/>
</dbReference>
<evidence type="ECO:0000256" key="11">
    <source>
        <dbReference type="ARBA" id="ARBA00023209"/>
    </source>
</evidence>
<reference evidence="16" key="1">
    <citation type="submission" date="2018-12" db="EMBL/GenBank/DDBJ databases">
        <title>Tengunoibacter tsumagoiensis gen. nov., sp. nov., Dictyobacter kobayashii sp. nov., D. alpinus sp. nov., and D. joshuensis sp. nov. and description of Dictyobacteraceae fam. nov. within the order Ktedonobacterales isolated from Tengu-no-mugimeshi.</title>
        <authorList>
            <person name="Wang C.M."/>
            <person name="Zheng Y."/>
            <person name="Sakai Y."/>
            <person name="Toyoda A."/>
            <person name="Minakuchi Y."/>
            <person name="Abe K."/>
            <person name="Yokota A."/>
            <person name="Yabe S."/>
        </authorList>
    </citation>
    <scope>NUCLEOTIDE SEQUENCE [LARGE SCALE GENOMIC DNA]</scope>
    <source>
        <strain evidence="16">S-27</strain>
    </source>
</reference>
<feature type="compositionally biased region" description="Basic and acidic residues" evidence="13">
    <location>
        <begin position="322"/>
        <end position="336"/>
    </location>
</feature>
<dbReference type="InterPro" id="IPR050187">
    <property type="entry name" value="Lipid_Phosphate_FormReg"/>
</dbReference>